<evidence type="ECO:0000256" key="2">
    <source>
        <dbReference type="ARBA" id="ARBA00023242"/>
    </source>
</evidence>
<evidence type="ECO:0000313" key="5">
    <source>
        <dbReference type="EMBL" id="KAF7153649.1"/>
    </source>
</evidence>
<dbReference type="AlphaFoldDB" id="A0A834HGE3"/>
<name>A0A834HGE3_RHOSS</name>
<gene>
    <name evidence="5" type="ORF">RHSIM_Rhsim01G0086800</name>
</gene>
<dbReference type="EMBL" id="WJXA01000001">
    <property type="protein sequence ID" value="KAF7153649.1"/>
    <property type="molecule type" value="Genomic_DNA"/>
</dbReference>
<feature type="domain" description="FAM192A/Fyv6 N-terminal" evidence="4">
    <location>
        <begin position="328"/>
        <end position="376"/>
    </location>
</feature>
<dbReference type="OrthoDB" id="75807at2759"/>
<accession>A0A834HGE3</accession>
<dbReference type="GO" id="GO:0005634">
    <property type="term" value="C:nucleus"/>
    <property type="evidence" value="ECO:0007669"/>
    <property type="project" value="UniProtKB-SubCell"/>
</dbReference>
<evidence type="ECO:0000256" key="1">
    <source>
        <dbReference type="ARBA" id="ARBA00004123"/>
    </source>
</evidence>
<dbReference type="PANTHER" id="PTHR13495">
    <property type="entry name" value="NEFA-INTERACTING NUCLEAR PROTEIN NIP30"/>
    <property type="match status" value="1"/>
</dbReference>
<dbReference type="Proteomes" id="UP000626092">
    <property type="component" value="Unassembled WGS sequence"/>
</dbReference>
<keyword evidence="6" id="KW-1185">Reference proteome</keyword>
<evidence type="ECO:0000313" key="6">
    <source>
        <dbReference type="Proteomes" id="UP000626092"/>
    </source>
</evidence>
<sequence>MNLKTSYLRIIMDISRRSDIQEKEEDRVECDADKYVKDVIKEVDDEKSNTDVSEKYKFNIDVGDQVVDDQNSYPLEMVVTKICVKEEPSLLQVDHIDLSNWVLLTRDDFIENIPSNIRAKEEVFVDSPDKLILSVANWEVMTPKIEESSEENDARRNAAAHESTNGHHLKALIGQHSSLEGNFSGLVDGPHEEEPIKVEKKISLSDKPFVDIMHDCSNFVWNTFDVWLQEEEIIRELQAVLSMKGEKIEYLHAKLPSKYLFSFFVFPAKSWAGSLLLWVCKILLLPPQCLELEMADDGVDMAPPSTRPMNFVSEEQLGRSQEKSRCPYAELNERVKHRPPKAVDEDETEFLEKLETSKREYKRRMADQEAHQLQSFLAAVLAAQSAVVHEALETLPVPEVQEKRLVGRKNPPAHPSGMITKVKPHAKKAKIDMGSLDAEKSPSVDTEKHLDSVKLANGDADEPHVVANTGLVSCSDDSDEDYLGSSDMNHILPSLGFYSCRSLLCAPHALKTAAYSLLREPTLFPNSLLRICLNPLPRRRCLQSSTLPTLPSPVHQQRPTTILHAARCKHGYNMVLAATLNLDGTPDSGYFTQPQGLRGFVAMEDLSEMHEKIADSNGPLHHQNRALEEKKKALRNDSSSANPKKGVRRGNASMLEGVSCFGPMRGDNYRGQNSLANVSKCFEDQFAPLQVGELDRNADVSETSMVDSMSGAEISPDDVVGDMGQK</sequence>
<protein>
    <recommendedName>
        <fullName evidence="4">FAM192A/Fyv6 N-terminal domain-containing protein</fullName>
    </recommendedName>
</protein>
<organism evidence="5 6">
    <name type="scientific">Rhododendron simsii</name>
    <name type="common">Sims's rhododendron</name>
    <dbReference type="NCBI Taxonomy" id="118357"/>
    <lineage>
        <taxon>Eukaryota</taxon>
        <taxon>Viridiplantae</taxon>
        <taxon>Streptophyta</taxon>
        <taxon>Embryophyta</taxon>
        <taxon>Tracheophyta</taxon>
        <taxon>Spermatophyta</taxon>
        <taxon>Magnoliopsida</taxon>
        <taxon>eudicotyledons</taxon>
        <taxon>Gunneridae</taxon>
        <taxon>Pentapetalae</taxon>
        <taxon>asterids</taxon>
        <taxon>Ericales</taxon>
        <taxon>Ericaceae</taxon>
        <taxon>Ericoideae</taxon>
        <taxon>Rhodoreae</taxon>
        <taxon>Rhododendron</taxon>
    </lineage>
</organism>
<comment type="subcellular location">
    <subcellularLocation>
        <location evidence="1">Nucleus</location>
    </subcellularLocation>
</comment>
<comment type="caution">
    <text evidence="5">The sequence shown here is derived from an EMBL/GenBank/DDBJ whole genome shotgun (WGS) entry which is preliminary data.</text>
</comment>
<dbReference type="InterPro" id="IPR039845">
    <property type="entry name" value="FAM192A"/>
</dbReference>
<feature type="region of interest" description="Disordered" evidence="3">
    <location>
        <begin position="703"/>
        <end position="726"/>
    </location>
</feature>
<reference evidence="5" key="1">
    <citation type="submission" date="2019-11" db="EMBL/GenBank/DDBJ databases">
        <authorList>
            <person name="Liu Y."/>
            <person name="Hou J."/>
            <person name="Li T.-Q."/>
            <person name="Guan C.-H."/>
            <person name="Wu X."/>
            <person name="Wu H.-Z."/>
            <person name="Ling F."/>
            <person name="Zhang R."/>
            <person name="Shi X.-G."/>
            <person name="Ren J.-P."/>
            <person name="Chen E.-F."/>
            <person name="Sun J.-M."/>
        </authorList>
    </citation>
    <scope>NUCLEOTIDE SEQUENCE</scope>
    <source>
        <strain evidence="5">Adult_tree_wgs_1</strain>
        <tissue evidence="5">Leaves</tissue>
    </source>
</reference>
<dbReference type="Pfam" id="PF10187">
    <property type="entry name" value="FAM192A_Fyv6_N"/>
    <property type="match status" value="1"/>
</dbReference>
<keyword evidence="2" id="KW-0539">Nucleus</keyword>
<dbReference type="PANTHER" id="PTHR13495:SF0">
    <property type="entry name" value="PSME3-INTERACTING PROTEIN"/>
    <property type="match status" value="1"/>
</dbReference>
<proteinExistence type="predicted"/>
<evidence type="ECO:0000259" key="4">
    <source>
        <dbReference type="Pfam" id="PF10187"/>
    </source>
</evidence>
<evidence type="ECO:0000256" key="3">
    <source>
        <dbReference type="SAM" id="MobiDB-lite"/>
    </source>
</evidence>
<dbReference type="InterPro" id="IPR019331">
    <property type="entry name" value="FAM192A/Fyv6_N"/>
</dbReference>